<feature type="compositionally biased region" description="Low complexity" evidence="1">
    <location>
        <begin position="261"/>
        <end position="272"/>
    </location>
</feature>
<feature type="transmembrane region" description="Helical" evidence="2">
    <location>
        <begin position="12"/>
        <end position="33"/>
    </location>
</feature>
<proteinExistence type="predicted"/>
<feature type="region of interest" description="Disordered" evidence="1">
    <location>
        <begin position="207"/>
        <end position="285"/>
    </location>
</feature>
<protein>
    <submittedName>
        <fullName evidence="3">Uncharacterized protein</fullName>
    </submittedName>
</protein>
<dbReference type="STRING" id="52694.ACWI_23150"/>
<dbReference type="OrthoDB" id="1776848at2"/>
<evidence type="ECO:0000256" key="2">
    <source>
        <dbReference type="SAM" id="Phobius"/>
    </source>
</evidence>
<sequence>MKLSFGKCWGLLIFDIIGLAIAGYAFLLGYQVLMTLENANAYIILMGFFVGIKTIVLALYDLNRNLLRKNIPFIGGGITILGNGIIFTMCFFLIPDVPTTFFIGLAVADFLMITLCHLLWWVLIGKDDDYTREQSVSSDEARMPKKEKKKTAKKDRSNDQKQEPVKMDKNSGKKVKSDKKTWLSRNDEEESEYDSIFTSLLENEKRGQQRYVESPRADEPRAVAEEKRYQTSDFLNEIKENLKKENKPPLSQTEAMSGTRQKQVSQDQSSQKMPAGLPPMESDGKKAVGIEANSPMGNQAPEATMILSTQKPLIEVPKNSSTELFGDLPSVKEKKSDLQKMAVNNLGAAGIKTTEVDDNEEGFLSIERRLGYLFHEIEKSMKETQYLQGAISDFQKEVENYEPIAGDEKIVAAGNLIREKLKMIIDKQFVVDEVLDDLIRLSKLINKRINDLDIIEAGLNQRKIALDQKDLLLVEARNRAPVEKEVEILPEEVVLENLEAEFIVAEGDYESIRKYLTENPEE</sequence>
<evidence type="ECO:0000313" key="6">
    <source>
        <dbReference type="Proteomes" id="UP000322619"/>
    </source>
</evidence>
<feature type="transmembrane region" description="Helical" evidence="2">
    <location>
        <begin position="72"/>
        <end position="94"/>
    </location>
</feature>
<name>A0A1F2PFH6_9FIRM</name>
<evidence type="ECO:0000313" key="4">
    <source>
        <dbReference type="EMBL" id="TYC87352.1"/>
    </source>
</evidence>
<keyword evidence="2" id="KW-1133">Transmembrane helix</keyword>
<comment type="caution">
    <text evidence="3">The sequence shown here is derived from an EMBL/GenBank/DDBJ whole genome shotgun (WGS) entry which is preliminary data.</text>
</comment>
<keyword evidence="2" id="KW-0812">Transmembrane</keyword>
<gene>
    <name evidence="3" type="ORF">ACWI_23150</name>
    <name evidence="4" type="ORF">FXB42_04355</name>
</gene>
<accession>A0A1F2PFH6</accession>
<feature type="transmembrane region" description="Helical" evidence="2">
    <location>
        <begin position="39"/>
        <end position="60"/>
    </location>
</feature>
<dbReference type="Proteomes" id="UP000176244">
    <property type="component" value="Unassembled WGS sequence"/>
</dbReference>
<reference evidence="3 5" key="1">
    <citation type="submission" date="2015-09" db="EMBL/GenBank/DDBJ databases">
        <title>Genome sequence of Acetobacterium wieringae DSM 1911.</title>
        <authorList>
            <person name="Poehlein A."/>
            <person name="Bengelsdorf F.R."/>
            <person name="Schiel-Bengelsdorf B."/>
            <person name="Duerre P."/>
            <person name="Daniel R."/>
        </authorList>
    </citation>
    <scope>NUCLEOTIDE SEQUENCE [LARGE SCALE GENOMIC DNA]</scope>
    <source>
        <strain evidence="3 5">DSM 1911</strain>
    </source>
</reference>
<dbReference type="AlphaFoldDB" id="A0A1F2PFH6"/>
<keyword evidence="2" id="KW-0472">Membrane</keyword>
<evidence type="ECO:0000256" key="1">
    <source>
        <dbReference type="SAM" id="MobiDB-lite"/>
    </source>
</evidence>
<evidence type="ECO:0000313" key="5">
    <source>
        <dbReference type="Proteomes" id="UP000176244"/>
    </source>
</evidence>
<dbReference type="RefSeq" id="WP_070371599.1">
    <property type="nucleotide sequence ID" value="NZ_JBCFAW010000004.1"/>
</dbReference>
<evidence type="ECO:0000313" key="3">
    <source>
        <dbReference type="EMBL" id="OFV70110.1"/>
    </source>
</evidence>
<dbReference type="EMBL" id="LKEU01000033">
    <property type="protein sequence ID" value="OFV70110.1"/>
    <property type="molecule type" value="Genomic_DNA"/>
</dbReference>
<reference evidence="4 6" key="2">
    <citation type="submission" date="2019-08" db="EMBL/GenBank/DDBJ databases">
        <title>Isolation and enrichment of carboxydotrophic bacteria from anaerobic sludge for the production of bio-based chemicals from syngas.</title>
        <authorList>
            <person name="Antares A.L."/>
            <person name="Moreira J."/>
            <person name="Diender M."/>
            <person name="Parshina S.N."/>
            <person name="Stams A.J.M."/>
            <person name="Alves M."/>
            <person name="Alves J.I."/>
            <person name="Sousa D.Z."/>
        </authorList>
    </citation>
    <scope>NUCLEOTIDE SEQUENCE [LARGE SCALE GENOMIC DNA]</scope>
    <source>
        <strain evidence="4 6">JM</strain>
    </source>
</reference>
<feature type="compositionally biased region" description="Basic and acidic residues" evidence="1">
    <location>
        <begin position="154"/>
        <end position="171"/>
    </location>
</feature>
<feature type="compositionally biased region" description="Polar residues" evidence="1">
    <location>
        <begin position="251"/>
        <end position="260"/>
    </location>
</feature>
<organism evidence="3 5">
    <name type="scientific">Acetobacterium wieringae</name>
    <dbReference type="NCBI Taxonomy" id="52694"/>
    <lineage>
        <taxon>Bacteria</taxon>
        <taxon>Bacillati</taxon>
        <taxon>Bacillota</taxon>
        <taxon>Clostridia</taxon>
        <taxon>Eubacteriales</taxon>
        <taxon>Eubacteriaceae</taxon>
        <taxon>Acetobacterium</taxon>
    </lineage>
</organism>
<dbReference type="Proteomes" id="UP000322619">
    <property type="component" value="Unassembled WGS sequence"/>
</dbReference>
<feature type="region of interest" description="Disordered" evidence="1">
    <location>
        <begin position="134"/>
        <end position="185"/>
    </location>
</feature>
<feature type="compositionally biased region" description="Basic and acidic residues" evidence="1">
    <location>
        <begin position="207"/>
        <end position="247"/>
    </location>
</feature>
<dbReference type="EMBL" id="VSLA01000005">
    <property type="protein sequence ID" value="TYC87352.1"/>
    <property type="molecule type" value="Genomic_DNA"/>
</dbReference>
<feature type="transmembrane region" description="Helical" evidence="2">
    <location>
        <begin position="100"/>
        <end position="123"/>
    </location>
</feature>